<dbReference type="Proteomes" id="UP001595526">
    <property type="component" value="Unassembled WGS sequence"/>
</dbReference>
<dbReference type="SUPFAM" id="SSF49464">
    <property type="entry name" value="Carboxypeptidase regulatory domain-like"/>
    <property type="match status" value="1"/>
</dbReference>
<proteinExistence type="inferred from homology"/>
<comment type="similarity">
    <text evidence="7">Belongs to the TonB-dependent receptor family.</text>
</comment>
<sequence>MISVYKQGLLRQLHCPMGVGLLPLLIFYSLFAMAQADVQVYGTVRSDDGEVLSGVSVRTADGTASTSTDDEGRFSIRVPANSVLLFGYIGYAEQRITVGQANQQLTVTLLAATSALDEVVVVGYGTQRREAVTGSVASVSGNVLREVQSANFSQALQGRLPGVELTQTSSQPGGTMQIRIRGSRSLTASNDPLIVLDGIPFVGSINDINPNDIKSLDILKDASATAIYGSRGANGVILVTTNRGQMGQQARVSYNSFTGMKEVFGKFPMMSGPDMVKLRQLNVPYNSYGLDEAEDIDTDWQDLLYRTATMTSHDVSISSGTEQGSYNFGGGYMLDQAVIPTQQFSRYALRGSVDQGVGKYFRFGITTNNNYNFTEGTQVNVGNLLRISPLANPFNEDGSWRRTVRASIDEPWVYSREIVENLRDQWLSETRAFASFNSAYGEVSIPWVEGLKYRVNLGLDYRQSNGGAYTGQGITSTNPTTISSASVSNQHTYHWLVENLLTYDRTFAGKHDINVVALYSAEQNKMNRSRMAATDIPSDHFRFYNLGHANGEITVPPGDQWYEVWGLMSYMGRVMYSYDNRYMLTATLRSDGSSRLATGHKWHTYPALSAGWNIAQESFMQGIPQINMLKLRVGWGQTSNQAVATYSTLGALSTRPYNFGSDFAVGYFVNQLPSPHLGWEFSNTANFGLDFSLLNHRLSGTVEYYITKTKDLLLNKGLPPSSGVNSITENVGRTQNKGIELALNGTILDNRNGWTWEAGVNLYANRNLLVSLASGLDRNESNWWFVGHPIDVIYDFKRIGLWQEGDPHRNILEPDENTLGMIKVEYFGDYDENGVPTRAINGDYDRVPIDMQPNFQGGFNTRVAYKGFDLSAVGLFKSGGILNSSIYGSNGYLNLLNGRNGNIKVDYWTPDNTGAKYPNPEGPRSGDNLKYMSTMGYFNASFLKIRTLTLGYDFSQLRRSGVNLRLYVTAQNPFVLFSPYHKESGMDPEPNSFGNENAAVNLSDNLRRITTLGTNTPATRNYLIGVNLTF</sequence>
<evidence type="ECO:0000313" key="9">
    <source>
        <dbReference type="EMBL" id="MFC3199396.1"/>
    </source>
</evidence>
<dbReference type="InterPro" id="IPR008969">
    <property type="entry name" value="CarboxyPept-like_regulatory"/>
</dbReference>
<dbReference type="SUPFAM" id="SSF56935">
    <property type="entry name" value="Porins"/>
    <property type="match status" value="1"/>
</dbReference>
<evidence type="ECO:0000256" key="1">
    <source>
        <dbReference type="ARBA" id="ARBA00004571"/>
    </source>
</evidence>
<evidence type="ECO:0000256" key="5">
    <source>
        <dbReference type="ARBA" id="ARBA00023136"/>
    </source>
</evidence>
<evidence type="ECO:0000259" key="8">
    <source>
        <dbReference type="Pfam" id="PF07715"/>
    </source>
</evidence>
<dbReference type="InterPro" id="IPR037066">
    <property type="entry name" value="Plug_dom_sf"/>
</dbReference>
<reference evidence="10" key="1">
    <citation type="journal article" date="2019" name="Int. J. Syst. Evol. Microbiol.">
        <title>The Global Catalogue of Microorganisms (GCM) 10K type strain sequencing project: providing services to taxonomists for standard genome sequencing and annotation.</title>
        <authorList>
            <consortium name="The Broad Institute Genomics Platform"/>
            <consortium name="The Broad Institute Genome Sequencing Center for Infectious Disease"/>
            <person name="Wu L."/>
            <person name="Ma J."/>
        </authorList>
    </citation>
    <scope>NUCLEOTIDE SEQUENCE [LARGE SCALE GENOMIC DNA]</scope>
    <source>
        <strain evidence="10">KCTC 52416</strain>
    </source>
</reference>
<dbReference type="Gene3D" id="2.60.40.1120">
    <property type="entry name" value="Carboxypeptidase-like, regulatory domain"/>
    <property type="match status" value="1"/>
</dbReference>
<name>A0ABV7JMZ7_9SPHI</name>
<keyword evidence="10" id="KW-1185">Reference proteome</keyword>
<keyword evidence="3 7" id="KW-1134">Transmembrane beta strand</keyword>
<dbReference type="InterPro" id="IPR036942">
    <property type="entry name" value="Beta-barrel_TonB_sf"/>
</dbReference>
<dbReference type="Gene3D" id="2.40.170.20">
    <property type="entry name" value="TonB-dependent receptor, beta-barrel domain"/>
    <property type="match status" value="1"/>
</dbReference>
<keyword evidence="6 7" id="KW-0998">Cell outer membrane</keyword>
<dbReference type="InterPro" id="IPR023996">
    <property type="entry name" value="TonB-dep_OMP_SusC/RagA"/>
</dbReference>
<evidence type="ECO:0000313" key="10">
    <source>
        <dbReference type="Proteomes" id="UP001595526"/>
    </source>
</evidence>
<comment type="caution">
    <text evidence="9">The sequence shown here is derived from an EMBL/GenBank/DDBJ whole genome shotgun (WGS) entry which is preliminary data.</text>
</comment>
<dbReference type="InterPro" id="IPR039426">
    <property type="entry name" value="TonB-dep_rcpt-like"/>
</dbReference>
<dbReference type="EMBL" id="JBHRTA010000038">
    <property type="protein sequence ID" value="MFC3199396.1"/>
    <property type="molecule type" value="Genomic_DNA"/>
</dbReference>
<dbReference type="Pfam" id="PF13715">
    <property type="entry name" value="CarbopepD_reg_2"/>
    <property type="match status" value="1"/>
</dbReference>
<dbReference type="InterPro" id="IPR023997">
    <property type="entry name" value="TonB-dep_OMP_SusC/RagA_CS"/>
</dbReference>
<keyword evidence="2 7" id="KW-0813">Transport</keyword>
<feature type="domain" description="TonB-dependent receptor plug" evidence="8">
    <location>
        <begin position="130"/>
        <end position="236"/>
    </location>
</feature>
<dbReference type="Gene3D" id="2.170.130.10">
    <property type="entry name" value="TonB-dependent receptor, plug domain"/>
    <property type="match status" value="1"/>
</dbReference>
<accession>A0ABV7JMZ7</accession>
<keyword evidence="4 7" id="KW-0812">Transmembrane</keyword>
<protein>
    <submittedName>
        <fullName evidence="9">SusC/RagA family TonB-linked outer membrane protein</fullName>
    </submittedName>
</protein>
<gene>
    <name evidence="9" type="ORF">ACFOET_17375</name>
</gene>
<evidence type="ECO:0000256" key="2">
    <source>
        <dbReference type="ARBA" id="ARBA00022448"/>
    </source>
</evidence>
<dbReference type="Pfam" id="PF07715">
    <property type="entry name" value="Plug"/>
    <property type="match status" value="1"/>
</dbReference>
<dbReference type="NCBIfam" id="TIGR04056">
    <property type="entry name" value="OMP_RagA_SusC"/>
    <property type="match status" value="1"/>
</dbReference>
<evidence type="ECO:0000256" key="3">
    <source>
        <dbReference type="ARBA" id="ARBA00022452"/>
    </source>
</evidence>
<dbReference type="RefSeq" id="WP_379024957.1">
    <property type="nucleotide sequence ID" value="NZ_JBHRTA010000038.1"/>
</dbReference>
<evidence type="ECO:0000256" key="7">
    <source>
        <dbReference type="PROSITE-ProRule" id="PRU01360"/>
    </source>
</evidence>
<evidence type="ECO:0000256" key="4">
    <source>
        <dbReference type="ARBA" id="ARBA00022692"/>
    </source>
</evidence>
<organism evidence="9 10">
    <name type="scientific">Parapedobacter deserti</name>
    <dbReference type="NCBI Taxonomy" id="1912957"/>
    <lineage>
        <taxon>Bacteria</taxon>
        <taxon>Pseudomonadati</taxon>
        <taxon>Bacteroidota</taxon>
        <taxon>Sphingobacteriia</taxon>
        <taxon>Sphingobacteriales</taxon>
        <taxon>Sphingobacteriaceae</taxon>
        <taxon>Parapedobacter</taxon>
    </lineage>
</organism>
<dbReference type="PROSITE" id="PS52016">
    <property type="entry name" value="TONB_DEPENDENT_REC_3"/>
    <property type="match status" value="1"/>
</dbReference>
<dbReference type="InterPro" id="IPR012910">
    <property type="entry name" value="Plug_dom"/>
</dbReference>
<comment type="subcellular location">
    <subcellularLocation>
        <location evidence="1 7">Cell outer membrane</location>
        <topology evidence="1 7">Multi-pass membrane protein</topology>
    </subcellularLocation>
</comment>
<dbReference type="NCBIfam" id="TIGR04057">
    <property type="entry name" value="SusC_RagA_signa"/>
    <property type="match status" value="1"/>
</dbReference>
<keyword evidence="5 7" id="KW-0472">Membrane</keyword>
<evidence type="ECO:0000256" key="6">
    <source>
        <dbReference type="ARBA" id="ARBA00023237"/>
    </source>
</evidence>